<protein>
    <submittedName>
        <fullName evidence="2">Uncharacterized protein</fullName>
    </submittedName>
</protein>
<evidence type="ECO:0000313" key="3">
    <source>
        <dbReference type="Proteomes" id="UP000649955"/>
    </source>
</evidence>
<accession>A0ABQ3KIX3</accession>
<comment type="caution">
    <text evidence="2">The sequence shown here is derived from an EMBL/GenBank/DDBJ whole genome shotgun (WGS) entry which is preliminary data.</text>
</comment>
<dbReference type="EMBL" id="BNAW01000030">
    <property type="protein sequence ID" value="GHG30102.1"/>
    <property type="molecule type" value="Genomic_DNA"/>
</dbReference>
<sequence>MHNAPEPRSEPVLWTGGRAPPARAWFPRSGHTATAERPAPRNRRSIGVRGACRDVTRPEFPPWEGIHLETASTMLAPSKSLSVLMALGDDPPASAP</sequence>
<evidence type="ECO:0000256" key="1">
    <source>
        <dbReference type="SAM" id="MobiDB-lite"/>
    </source>
</evidence>
<keyword evidence="3" id="KW-1185">Reference proteome</keyword>
<evidence type="ECO:0000313" key="2">
    <source>
        <dbReference type="EMBL" id="GHG30102.1"/>
    </source>
</evidence>
<proteinExistence type="predicted"/>
<name>A0ABQ3KIX3_9PSEU</name>
<gene>
    <name evidence="2" type="ORF">GCM10017567_57440</name>
</gene>
<reference evidence="3" key="1">
    <citation type="journal article" date="2019" name="Int. J. Syst. Evol. Microbiol.">
        <title>The Global Catalogue of Microorganisms (GCM) 10K type strain sequencing project: providing services to taxonomists for standard genome sequencing and annotation.</title>
        <authorList>
            <consortium name="The Broad Institute Genomics Platform"/>
            <consortium name="The Broad Institute Genome Sequencing Center for Infectious Disease"/>
            <person name="Wu L."/>
            <person name="Ma J."/>
        </authorList>
    </citation>
    <scope>NUCLEOTIDE SEQUENCE [LARGE SCALE GENOMIC DNA]</scope>
    <source>
        <strain evidence="3">CGMCC 4.7680</strain>
    </source>
</reference>
<feature type="region of interest" description="Disordered" evidence="1">
    <location>
        <begin position="1"/>
        <end position="47"/>
    </location>
</feature>
<organism evidence="2 3">
    <name type="scientific">Amycolatopsis bullii</name>
    <dbReference type="NCBI Taxonomy" id="941987"/>
    <lineage>
        <taxon>Bacteria</taxon>
        <taxon>Bacillati</taxon>
        <taxon>Actinomycetota</taxon>
        <taxon>Actinomycetes</taxon>
        <taxon>Pseudonocardiales</taxon>
        <taxon>Pseudonocardiaceae</taxon>
        <taxon>Amycolatopsis</taxon>
    </lineage>
</organism>
<dbReference type="Proteomes" id="UP000649955">
    <property type="component" value="Unassembled WGS sequence"/>
</dbReference>